<evidence type="ECO:0000259" key="8">
    <source>
        <dbReference type="PROSITE" id="PS50011"/>
    </source>
</evidence>
<keyword evidence="10" id="KW-1185">Reference proteome</keyword>
<evidence type="ECO:0000256" key="3">
    <source>
        <dbReference type="ARBA" id="ARBA00022777"/>
    </source>
</evidence>
<dbReference type="SUPFAM" id="SSF56112">
    <property type="entry name" value="Protein kinase-like (PK-like)"/>
    <property type="match status" value="1"/>
</dbReference>
<dbReference type="SUPFAM" id="SSF56436">
    <property type="entry name" value="C-type lectin-like"/>
    <property type="match status" value="1"/>
</dbReference>
<evidence type="ECO:0000256" key="1">
    <source>
        <dbReference type="ARBA" id="ARBA00022679"/>
    </source>
</evidence>
<proteinExistence type="predicted"/>
<dbReference type="PANTHER" id="PTHR43289">
    <property type="entry name" value="MITOGEN-ACTIVATED PROTEIN KINASE KINASE KINASE 20-RELATED"/>
    <property type="match status" value="1"/>
</dbReference>
<sequence>MSPAADPTAAFLSSLRGSGLLTPAQADDLAAWATQTKPDPTTLAKEVARRGWLTNYQIKEVFRGRGKDLLVDRYVLLDLLGEGGMGRVFKAHDTRLARDVALKIIRKERLSNPAAVARFGHEMVALGQLQHPNVVKAFDASQTGDTHFVVMEFIDGQDLTKIVQARGPLPLVPACEAVRQAALGLHHAYEAGMVHRDIKPSNILVTPDWKTAKLVDLGLARLDEPGADARVTQEGFVIGTPDFLAPEQARDPGSVDIRADIYALGATLYYVLTGKVPFSGANPTEKLLKHCTEPPPALRVLRPDAPPQLEALIHWCMAKRPEDRPQTPMQLAAALAPFCPAAPRPSGPHPVAPPLRFLPAPAPVPAPLPLPNPHSSSQVFRLPDHSADNSPVLQRARPTFPWAMVGIGAGILFVVAVLGFAGYRAVFGNRLGPVDSFTNAAGMKMVKLDGGTFVMGSPPGEPGRPPTPPGEADPEGPPHEVTIGGPFLMAATEVTFGQYWRVMNNASPRGSVSKARGANQLQNHPVEGVSFGEAVEFCKRLTERDRNEPHARPGWAYRLPTEAEWEYAARAGTTAPFGVGEGGTDKLVYRPQVKSVTALYTVTGADPCEDADPIAPLTLPGKAGSYPPNRWGLYDMHGNVAEWCHDWFKPGYPADGPRTDPTGPSGGDKRVVRGGSFRDPASACRSAARKGVRPFDTGGESHNPVTGAVGFRVVYAPSPKG</sequence>
<dbReference type="GO" id="GO:0004674">
    <property type="term" value="F:protein serine/threonine kinase activity"/>
    <property type="evidence" value="ECO:0007669"/>
    <property type="project" value="UniProtKB-EC"/>
</dbReference>
<dbReference type="InterPro" id="IPR008271">
    <property type="entry name" value="Ser/Thr_kinase_AS"/>
</dbReference>
<evidence type="ECO:0000256" key="4">
    <source>
        <dbReference type="ARBA" id="ARBA00022840"/>
    </source>
</evidence>
<evidence type="ECO:0000313" key="10">
    <source>
        <dbReference type="Proteomes" id="UP000319576"/>
    </source>
</evidence>
<dbReference type="InterPro" id="IPR042095">
    <property type="entry name" value="SUMF_sf"/>
</dbReference>
<keyword evidence="1 9" id="KW-0808">Transferase</keyword>
<evidence type="ECO:0000313" key="9">
    <source>
        <dbReference type="EMBL" id="QDU23149.1"/>
    </source>
</evidence>
<accession>A0A517Y066</accession>
<dbReference type="Gene3D" id="3.90.1580.10">
    <property type="entry name" value="paralog of FGE (formylglycine-generating enzyme)"/>
    <property type="match status" value="1"/>
</dbReference>
<dbReference type="RefSeq" id="WP_145243249.1">
    <property type="nucleotide sequence ID" value="NZ_CP036273.1"/>
</dbReference>
<feature type="domain" description="Protein kinase" evidence="8">
    <location>
        <begin position="74"/>
        <end position="339"/>
    </location>
</feature>
<dbReference type="Pfam" id="PF03781">
    <property type="entry name" value="FGE-sulfatase"/>
    <property type="match status" value="1"/>
</dbReference>
<dbReference type="PANTHER" id="PTHR43289:SF6">
    <property type="entry name" value="SERINE_THREONINE-PROTEIN KINASE NEKL-3"/>
    <property type="match status" value="1"/>
</dbReference>
<reference evidence="9 10" key="1">
    <citation type="submission" date="2019-02" db="EMBL/GenBank/DDBJ databases">
        <title>Deep-cultivation of Planctomycetes and their phenomic and genomic characterization uncovers novel biology.</title>
        <authorList>
            <person name="Wiegand S."/>
            <person name="Jogler M."/>
            <person name="Boedeker C."/>
            <person name="Pinto D."/>
            <person name="Vollmers J."/>
            <person name="Rivas-Marin E."/>
            <person name="Kohn T."/>
            <person name="Peeters S.H."/>
            <person name="Heuer A."/>
            <person name="Rast P."/>
            <person name="Oberbeckmann S."/>
            <person name="Bunk B."/>
            <person name="Jeske O."/>
            <person name="Meyerdierks A."/>
            <person name="Storesund J.E."/>
            <person name="Kallscheuer N."/>
            <person name="Luecker S."/>
            <person name="Lage O.M."/>
            <person name="Pohl T."/>
            <person name="Merkel B.J."/>
            <person name="Hornburger P."/>
            <person name="Mueller R.-W."/>
            <person name="Bruemmer F."/>
            <person name="Labrenz M."/>
            <person name="Spormann A.M."/>
            <person name="Op den Camp H."/>
            <person name="Overmann J."/>
            <person name="Amann R."/>
            <person name="Jetten M.S.M."/>
            <person name="Mascher T."/>
            <person name="Medema M.H."/>
            <person name="Devos D.P."/>
            <person name="Kaster A.-K."/>
            <person name="Ovreas L."/>
            <person name="Rohde M."/>
            <person name="Galperin M.Y."/>
            <person name="Jogler C."/>
        </authorList>
    </citation>
    <scope>NUCLEOTIDE SEQUENCE [LARGE SCALE GENOMIC DNA]</scope>
    <source>
        <strain evidence="9 10">ETA_A1</strain>
    </source>
</reference>
<dbReference type="PROSITE" id="PS50011">
    <property type="entry name" value="PROTEIN_KINASE_DOM"/>
    <property type="match status" value="1"/>
</dbReference>
<dbReference type="Pfam" id="PF00069">
    <property type="entry name" value="Pkinase"/>
    <property type="match status" value="1"/>
</dbReference>
<dbReference type="GO" id="GO:0005524">
    <property type="term" value="F:ATP binding"/>
    <property type="evidence" value="ECO:0007669"/>
    <property type="project" value="UniProtKB-UniRule"/>
</dbReference>
<keyword evidence="2 5" id="KW-0547">Nucleotide-binding</keyword>
<evidence type="ECO:0000256" key="7">
    <source>
        <dbReference type="SAM" id="Phobius"/>
    </source>
</evidence>
<dbReference type="KEGG" id="uli:ETAA1_51410"/>
<dbReference type="AlphaFoldDB" id="A0A517Y066"/>
<dbReference type="EMBL" id="CP036273">
    <property type="protein sequence ID" value="QDU23149.1"/>
    <property type="molecule type" value="Genomic_DNA"/>
</dbReference>
<dbReference type="InterPro" id="IPR016187">
    <property type="entry name" value="CTDL_fold"/>
</dbReference>
<dbReference type="EC" id="2.7.11.1" evidence="9"/>
<keyword evidence="7" id="KW-0472">Membrane</keyword>
<dbReference type="Gene3D" id="1.10.510.10">
    <property type="entry name" value="Transferase(Phosphotransferase) domain 1"/>
    <property type="match status" value="1"/>
</dbReference>
<dbReference type="Gene3D" id="3.30.200.20">
    <property type="entry name" value="Phosphorylase Kinase, domain 1"/>
    <property type="match status" value="1"/>
</dbReference>
<keyword evidence="4 5" id="KW-0067">ATP-binding</keyword>
<keyword evidence="3 9" id="KW-0418">Kinase</keyword>
<dbReference type="CDD" id="cd14014">
    <property type="entry name" value="STKc_PknB_like"/>
    <property type="match status" value="1"/>
</dbReference>
<dbReference type="InterPro" id="IPR000719">
    <property type="entry name" value="Prot_kinase_dom"/>
</dbReference>
<dbReference type="InterPro" id="IPR011009">
    <property type="entry name" value="Kinase-like_dom_sf"/>
</dbReference>
<keyword evidence="7" id="KW-0812">Transmembrane</keyword>
<gene>
    <name evidence="9" type="primary">pknB_52</name>
    <name evidence="9" type="ORF">ETAA1_51410</name>
</gene>
<feature type="region of interest" description="Disordered" evidence="6">
    <location>
        <begin position="456"/>
        <end position="478"/>
    </location>
</feature>
<dbReference type="InterPro" id="IPR017441">
    <property type="entry name" value="Protein_kinase_ATP_BS"/>
</dbReference>
<dbReference type="OrthoDB" id="6111975at2"/>
<name>A0A517Y066_9BACT</name>
<organism evidence="9 10">
    <name type="scientific">Urbifossiella limnaea</name>
    <dbReference type="NCBI Taxonomy" id="2528023"/>
    <lineage>
        <taxon>Bacteria</taxon>
        <taxon>Pseudomonadati</taxon>
        <taxon>Planctomycetota</taxon>
        <taxon>Planctomycetia</taxon>
        <taxon>Gemmatales</taxon>
        <taxon>Gemmataceae</taxon>
        <taxon>Urbifossiella</taxon>
    </lineage>
</organism>
<evidence type="ECO:0000256" key="5">
    <source>
        <dbReference type="PROSITE-ProRule" id="PRU10141"/>
    </source>
</evidence>
<evidence type="ECO:0000256" key="6">
    <source>
        <dbReference type="SAM" id="MobiDB-lite"/>
    </source>
</evidence>
<protein>
    <submittedName>
        <fullName evidence="9">Serine/threonine-protein kinase PknB</fullName>
        <ecNumber evidence="9">2.7.11.1</ecNumber>
    </submittedName>
</protein>
<dbReference type="Proteomes" id="UP000319576">
    <property type="component" value="Chromosome"/>
</dbReference>
<keyword evidence="7" id="KW-1133">Transmembrane helix</keyword>
<feature type="transmembrane region" description="Helical" evidence="7">
    <location>
        <begin position="400"/>
        <end position="423"/>
    </location>
</feature>
<feature type="region of interest" description="Disordered" evidence="6">
    <location>
        <begin position="655"/>
        <end position="707"/>
    </location>
</feature>
<dbReference type="PROSITE" id="PS00108">
    <property type="entry name" value="PROTEIN_KINASE_ST"/>
    <property type="match status" value="1"/>
</dbReference>
<dbReference type="PROSITE" id="PS00107">
    <property type="entry name" value="PROTEIN_KINASE_ATP"/>
    <property type="match status" value="1"/>
</dbReference>
<feature type="compositionally biased region" description="Pro residues" evidence="6">
    <location>
        <begin position="459"/>
        <end position="471"/>
    </location>
</feature>
<evidence type="ECO:0000256" key="2">
    <source>
        <dbReference type="ARBA" id="ARBA00022741"/>
    </source>
</evidence>
<feature type="binding site" evidence="5">
    <location>
        <position position="107"/>
    </location>
    <ligand>
        <name>ATP</name>
        <dbReference type="ChEBI" id="CHEBI:30616"/>
    </ligand>
</feature>
<dbReference type="InterPro" id="IPR005532">
    <property type="entry name" value="SUMF_dom"/>
</dbReference>
<dbReference type="SMART" id="SM00220">
    <property type="entry name" value="S_TKc"/>
    <property type="match status" value="1"/>
</dbReference>